<evidence type="ECO:0000313" key="2">
    <source>
        <dbReference type="Proteomes" id="UP000326565"/>
    </source>
</evidence>
<evidence type="ECO:0000313" key="1">
    <source>
        <dbReference type="EMBL" id="KAB8072627.1"/>
    </source>
</evidence>
<dbReference type="EMBL" id="ML732242">
    <property type="protein sequence ID" value="KAB8072627.1"/>
    <property type="molecule type" value="Genomic_DNA"/>
</dbReference>
<gene>
    <name evidence="1" type="ORF">BDV29DRAFT_202200</name>
</gene>
<dbReference type="AlphaFoldDB" id="A0A5N5WY03"/>
<proteinExistence type="predicted"/>
<name>A0A5N5WY03_9EURO</name>
<protein>
    <submittedName>
        <fullName evidence="1">Uncharacterized protein</fullName>
    </submittedName>
</protein>
<dbReference type="Proteomes" id="UP000326565">
    <property type="component" value="Unassembled WGS sequence"/>
</dbReference>
<organism evidence="1 2">
    <name type="scientific">Aspergillus leporis</name>
    <dbReference type="NCBI Taxonomy" id="41062"/>
    <lineage>
        <taxon>Eukaryota</taxon>
        <taxon>Fungi</taxon>
        <taxon>Dikarya</taxon>
        <taxon>Ascomycota</taxon>
        <taxon>Pezizomycotina</taxon>
        <taxon>Eurotiomycetes</taxon>
        <taxon>Eurotiomycetidae</taxon>
        <taxon>Eurotiales</taxon>
        <taxon>Aspergillaceae</taxon>
        <taxon>Aspergillus</taxon>
        <taxon>Aspergillus subgen. Circumdati</taxon>
    </lineage>
</organism>
<sequence length="124" mass="13527">MSCQNCPPSSKQAPQLEPGDQSLCARALQWTSAVLPEGSALLYSSCCWLPMVLDLIFAGSLTAAGIQKLHLGFLAISLVTLAWRIGREGFSRSNIRRAVICASLLAWSQYNQRVQVAESHHSCH</sequence>
<reference evidence="1 2" key="1">
    <citation type="submission" date="2019-04" db="EMBL/GenBank/DDBJ databases">
        <title>Friends and foes A comparative genomics study of 23 Aspergillus species from section Flavi.</title>
        <authorList>
            <consortium name="DOE Joint Genome Institute"/>
            <person name="Kjaerbolling I."/>
            <person name="Vesth T."/>
            <person name="Frisvad J.C."/>
            <person name="Nybo J.L."/>
            <person name="Theobald S."/>
            <person name="Kildgaard S."/>
            <person name="Isbrandt T."/>
            <person name="Kuo A."/>
            <person name="Sato A."/>
            <person name="Lyhne E.K."/>
            <person name="Kogle M.E."/>
            <person name="Wiebenga A."/>
            <person name="Kun R.S."/>
            <person name="Lubbers R.J."/>
            <person name="Makela M.R."/>
            <person name="Barry K."/>
            <person name="Chovatia M."/>
            <person name="Clum A."/>
            <person name="Daum C."/>
            <person name="Haridas S."/>
            <person name="He G."/>
            <person name="LaButti K."/>
            <person name="Lipzen A."/>
            <person name="Mondo S."/>
            <person name="Riley R."/>
            <person name="Salamov A."/>
            <person name="Simmons B.A."/>
            <person name="Magnuson J.K."/>
            <person name="Henrissat B."/>
            <person name="Mortensen U.H."/>
            <person name="Larsen T.O."/>
            <person name="Devries R.P."/>
            <person name="Grigoriev I.V."/>
            <person name="Machida M."/>
            <person name="Baker S.E."/>
            <person name="Andersen M.R."/>
        </authorList>
    </citation>
    <scope>NUCLEOTIDE SEQUENCE [LARGE SCALE GENOMIC DNA]</scope>
    <source>
        <strain evidence="1 2">CBS 151.66</strain>
    </source>
</reference>
<keyword evidence="2" id="KW-1185">Reference proteome</keyword>
<accession>A0A5N5WY03</accession>
<dbReference type="OrthoDB" id="3437771at2759"/>